<dbReference type="InterPro" id="IPR036237">
    <property type="entry name" value="Xyl_isomerase-like_sf"/>
</dbReference>
<dbReference type="Gene3D" id="3.20.20.150">
    <property type="entry name" value="Divalent-metal-dependent TIM barrel enzymes"/>
    <property type="match status" value="1"/>
</dbReference>
<sequence>MVLKFCPNLNFLFTEGGVGLAERYLLAHRAGFRGVEGPCPSAATVDSVLKAKSETGLEQVLLNLYTEGATGAEQVCAAHPTGIEQFRKNFEYTVKVAKSLKCRKIHVMAGIHFGDDRQKQTEVYLSNLKYAAKLLEAESIVGVIEPINKYAVPGYFLNSFTEAVRLLDAVNSPNLKLMIDVYHLQHIQGNVTNTLHDLKHYIGHFQIAQVPNRHEPNVRGELDYRHIFQEIENVGYSDWVGCEYKPKSDTVSGLGWIKEYGYSL</sequence>
<dbReference type="OMA" id="CEYRPRA"/>
<evidence type="ECO:0000256" key="1">
    <source>
        <dbReference type="ARBA" id="ARBA00000476"/>
    </source>
</evidence>
<dbReference type="GO" id="GO:0046487">
    <property type="term" value="P:glyoxylate metabolic process"/>
    <property type="evidence" value="ECO:0007669"/>
    <property type="project" value="TreeGrafter"/>
</dbReference>
<keyword evidence="6 7" id="KW-0413">Isomerase</keyword>
<protein>
    <recommendedName>
        <fullName evidence="5 7">Putative hydroxypyruvate isomerase</fullName>
        <ecNumber evidence="4 7">5.3.1.22</ecNumber>
    </recommendedName>
</protein>
<comment type="function">
    <text evidence="2 7">Catalyzes the reversible isomerization between hydroxypyruvate and 2-hydroxy-3-oxopropanoate (also termed tartronate semialdehyde).</text>
</comment>
<dbReference type="SUPFAM" id="SSF51658">
    <property type="entry name" value="Xylose isomerase-like"/>
    <property type="match status" value="1"/>
</dbReference>
<keyword evidence="11" id="KW-1185">Reference proteome</keyword>
<evidence type="ECO:0000256" key="6">
    <source>
        <dbReference type="ARBA" id="ARBA00023235"/>
    </source>
</evidence>
<evidence type="ECO:0000259" key="9">
    <source>
        <dbReference type="Pfam" id="PF01261"/>
    </source>
</evidence>
<dbReference type="InterPro" id="IPR026040">
    <property type="entry name" value="HyI-like"/>
</dbReference>
<evidence type="ECO:0000256" key="8">
    <source>
        <dbReference type="PIRSR" id="PIRSR006241-50"/>
    </source>
</evidence>
<accession>A0A7R8UQL5</accession>
<dbReference type="InterPro" id="IPR013022">
    <property type="entry name" value="Xyl_isomerase-like_TIM-brl"/>
</dbReference>
<dbReference type="Pfam" id="PF01261">
    <property type="entry name" value="AP_endonuc_2"/>
    <property type="match status" value="1"/>
</dbReference>
<feature type="active site" description="Proton donor/acceptor" evidence="8">
    <location>
        <position position="145"/>
    </location>
</feature>
<proteinExistence type="inferred from homology"/>
<feature type="domain" description="Xylose isomerase-like TIM barrel" evidence="9">
    <location>
        <begin position="26"/>
        <end position="259"/>
    </location>
</feature>
<dbReference type="Proteomes" id="UP000594454">
    <property type="component" value="Chromosome 3"/>
</dbReference>
<name>A0A7R8UQL5_HERIL</name>
<gene>
    <name evidence="10" type="ORF">HERILL_LOCUS8062</name>
</gene>
<dbReference type="PIRSF" id="PIRSF006241">
    <property type="entry name" value="HyI"/>
    <property type="match status" value="1"/>
</dbReference>
<dbReference type="PANTHER" id="PTHR43489">
    <property type="entry name" value="ISOMERASE"/>
    <property type="match status" value="1"/>
</dbReference>
<dbReference type="GO" id="GO:0008903">
    <property type="term" value="F:hydroxypyruvate isomerase activity"/>
    <property type="evidence" value="ECO:0007669"/>
    <property type="project" value="UniProtKB-EC"/>
</dbReference>
<evidence type="ECO:0000313" key="11">
    <source>
        <dbReference type="Proteomes" id="UP000594454"/>
    </source>
</evidence>
<dbReference type="OrthoDB" id="4214675at2759"/>
<dbReference type="PANTHER" id="PTHR43489:SF6">
    <property type="entry name" value="HYDROXYPYRUVATE ISOMERASE-RELATED"/>
    <property type="match status" value="1"/>
</dbReference>
<dbReference type="FunCoup" id="A0A7R8UQL5">
    <property type="interactions" value="38"/>
</dbReference>
<evidence type="ECO:0000313" key="10">
    <source>
        <dbReference type="EMBL" id="CAD7085206.1"/>
    </source>
</evidence>
<dbReference type="EMBL" id="LR899011">
    <property type="protein sequence ID" value="CAD7085206.1"/>
    <property type="molecule type" value="Genomic_DNA"/>
</dbReference>
<dbReference type="EC" id="5.3.1.22" evidence="4 7"/>
<dbReference type="AlphaFoldDB" id="A0A7R8UQL5"/>
<reference evidence="10 11" key="1">
    <citation type="submission" date="2020-11" db="EMBL/GenBank/DDBJ databases">
        <authorList>
            <person name="Wallbank WR R."/>
            <person name="Pardo Diaz C."/>
            <person name="Kozak K."/>
            <person name="Martin S."/>
            <person name="Jiggins C."/>
            <person name="Moest M."/>
            <person name="Warren A I."/>
            <person name="Generalovic N T."/>
            <person name="Byers J.R.P. K."/>
            <person name="Montejo-Kovacevich G."/>
            <person name="Yen C E."/>
        </authorList>
    </citation>
    <scope>NUCLEOTIDE SEQUENCE [LARGE SCALE GENOMIC DNA]</scope>
</reference>
<dbReference type="InterPro" id="IPR050417">
    <property type="entry name" value="Sugar_Epim/Isomerase"/>
</dbReference>
<dbReference type="InParanoid" id="A0A7R8UQL5"/>
<feature type="active site" description="Proton donor/acceptor" evidence="8">
    <location>
        <position position="243"/>
    </location>
</feature>
<evidence type="ECO:0000256" key="4">
    <source>
        <dbReference type="ARBA" id="ARBA00012570"/>
    </source>
</evidence>
<organism evidence="10 11">
    <name type="scientific">Hermetia illucens</name>
    <name type="common">Black soldier fly</name>
    <dbReference type="NCBI Taxonomy" id="343691"/>
    <lineage>
        <taxon>Eukaryota</taxon>
        <taxon>Metazoa</taxon>
        <taxon>Ecdysozoa</taxon>
        <taxon>Arthropoda</taxon>
        <taxon>Hexapoda</taxon>
        <taxon>Insecta</taxon>
        <taxon>Pterygota</taxon>
        <taxon>Neoptera</taxon>
        <taxon>Endopterygota</taxon>
        <taxon>Diptera</taxon>
        <taxon>Brachycera</taxon>
        <taxon>Stratiomyomorpha</taxon>
        <taxon>Stratiomyidae</taxon>
        <taxon>Hermetiinae</taxon>
        <taxon>Hermetia</taxon>
    </lineage>
</organism>
<evidence type="ECO:0000256" key="5">
    <source>
        <dbReference type="ARBA" id="ARBA00017985"/>
    </source>
</evidence>
<evidence type="ECO:0000256" key="2">
    <source>
        <dbReference type="ARBA" id="ARBA00002968"/>
    </source>
</evidence>
<evidence type="ECO:0000256" key="3">
    <source>
        <dbReference type="ARBA" id="ARBA00005962"/>
    </source>
</evidence>
<comment type="catalytic activity">
    <reaction evidence="1 7">
        <text>3-hydroxypyruvate = 2-hydroxy-3-oxopropanoate</text>
        <dbReference type="Rhea" id="RHEA:11952"/>
        <dbReference type="ChEBI" id="CHEBI:17180"/>
        <dbReference type="ChEBI" id="CHEBI:57978"/>
        <dbReference type="EC" id="5.3.1.22"/>
    </reaction>
</comment>
<dbReference type="FunFam" id="3.20.20.150:FF:000007">
    <property type="entry name" value="Hydroxypyruvate isomerase"/>
    <property type="match status" value="1"/>
</dbReference>
<evidence type="ECO:0000256" key="7">
    <source>
        <dbReference type="PIRNR" id="PIRNR006241"/>
    </source>
</evidence>
<comment type="similarity">
    <text evidence="3 7">Belongs to the hyi family.</text>
</comment>